<keyword evidence="9" id="KW-1185">Reference proteome</keyword>
<dbReference type="STRING" id="297318.BK138_08280"/>
<comment type="subcellular location">
    <subcellularLocation>
        <location evidence="5">Cytoplasm</location>
    </subcellularLocation>
</comment>
<dbReference type="SUPFAM" id="SSF50346">
    <property type="entry name" value="PRC-barrel domain"/>
    <property type="match status" value="1"/>
</dbReference>
<dbReference type="GO" id="GO:0006364">
    <property type="term" value="P:rRNA processing"/>
    <property type="evidence" value="ECO:0007669"/>
    <property type="project" value="UniProtKB-UniRule"/>
</dbReference>
<dbReference type="GO" id="GO:0043022">
    <property type="term" value="F:ribosome binding"/>
    <property type="evidence" value="ECO:0007669"/>
    <property type="project" value="InterPro"/>
</dbReference>
<evidence type="ECO:0000259" key="7">
    <source>
        <dbReference type="Pfam" id="PF24986"/>
    </source>
</evidence>
<dbReference type="GO" id="GO:0042274">
    <property type="term" value="P:ribosomal small subunit biogenesis"/>
    <property type="evidence" value="ECO:0007669"/>
    <property type="project" value="UniProtKB-UniRule"/>
</dbReference>
<dbReference type="GO" id="GO:0005737">
    <property type="term" value="C:cytoplasm"/>
    <property type="evidence" value="ECO:0007669"/>
    <property type="project" value="UniProtKB-SubCell"/>
</dbReference>
<dbReference type="PANTHER" id="PTHR33692">
    <property type="entry name" value="RIBOSOME MATURATION FACTOR RIMM"/>
    <property type="match status" value="1"/>
</dbReference>
<dbReference type="Pfam" id="PF01782">
    <property type="entry name" value="RimM"/>
    <property type="match status" value="1"/>
</dbReference>
<dbReference type="PANTHER" id="PTHR33692:SF1">
    <property type="entry name" value="RIBOSOME MATURATION FACTOR RIMM"/>
    <property type="match status" value="1"/>
</dbReference>
<dbReference type="Pfam" id="PF24986">
    <property type="entry name" value="PRC_RimM"/>
    <property type="match status" value="1"/>
</dbReference>
<dbReference type="Gene3D" id="2.30.30.240">
    <property type="entry name" value="PRC-barrel domain"/>
    <property type="match status" value="1"/>
</dbReference>
<comment type="caution">
    <text evidence="8">The sequence shown here is derived from an EMBL/GenBank/DDBJ whole genome shotgun (WGS) entry which is preliminary data.</text>
</comment>
<dbReference type="NCBIfam" id="TIGR02273">
    <property type="entry name" value="16S_RimM"/>
    <property type="match status" value="1"/>
</dbReference>
<dbReference type="InterPro" id="IPR011033">
    <property type="entry name" value="PRC_barrel-like_sf"/>
</dbReference>
<keyword evidence="4 5" id="KW-0143">Chaperone</keyword>
<dbReference type="InterPro" id="IPR056792">
    <property type="entry name" value="PRC_RimM"/>
</dbReference>
<sequence>MPETLYKVGKIVNTHGIKGEIKVLSYTDFPEVRFAKGSELMIVPEDGGKPVDVTVQSARLHKNMYIIKLDGYDNINDVEKFKGSMLKVGKEHLVELPEDEYYFHEIIGCSVVTDEDKELGVVTEILTPGANDVWVVQPKGGKSILIPVIDDVVLDVDIPNQKILVHIMEGLLD</sequence>
<evidence type="ECO:0000313" key="8">
    <source>
        <dbReference type="EMBL" id="OMF58503.1"/>
    </source>
</evidence>
<dbReference type="GO" id="GO:0005840">
    <property type="term" value="C:ribosome"/>
    <property type="evidence" value="ECO:0007669"/>
    <property type="project" value="InterPro"/>
</dbReference>
<dbReference type="Gene3D" id="2.40.30.60">
    <property type="entry name" value="RimM"/>
    <property type="match status" value="1"/>
</dbReference>
<comment type="similarity">
    <text evidence="5">Belongs to the RimM family.</text>
</comment>
<dbReference type="RefSeq" id="WP_076168221.1">
    <property type="nucleotide sequence ID" value="NZ_MRTP01000001.1"/>
</dbReference>
<organism evidence="8 9">
    <name type="scientific">Paenibacillus rhizosphaerae</name>
    <dbReference type="NCBI Taxonomy" id="297318"/>
    <lineage>
        <taxon>Bacteria</taxon>
        <taxon>Bacillati</taxon>
        <taxon>Bacillota</taxon>
        <taxon>Bacilli</taxon>
        <taxon>Bacillales</taxon>
        <taxon>Paenibacillaceae</taxon>
        <taxon>Paenibacillus</taxon>
    </lineage>
</organism>
<dbReference type="InterPro" id="IPR036976">
    <property type="entry name" value="RimM_N_sf"/>
</dbReference>
<comment type="domain">
    <text evidence="5">The PRC barrel domain binds ribosomal protein uS19.</text>
</comment>
<evidence type="ECO:0000256" key="5">
    <source>
        <dbReference type="HAMAP-Rule" id="MF_00014"/>
    </source>
</evidence>
<protein>
    <recommendedName>
        <fullName evidence="5">Ribosome maturation factor RimM</fullName>
    </recommendedName>
</protein>
<dbReference type="Proteomes" id="UP000187172">
    <property type="component" value="Unassembled WGS sequence"/>
</dbReference>
<proteinExistence type="inferred from homology"/>
<dbReference type="HAMAP" id="MF_00014">
    <property type="entry name" value="Ribosome_mat_RimM"/>
    <property type="match status" value="1"/>
</dbReference>
<keyword evidence="1 5" id="KW-0963">Cytoplasm</keyword>
<keyword evidence="2 5" id="KW-0690">Ribosome biogenesis</keyword>
<reference evidence="8 9" key="1">
    <citation type="submission" date="2016-11" db="EMBL/GenBank/DDBJ databases">
        <title>Paenibacillus species isolates.</title>
        <authorList>
            <person name="Beno S.M."/>
        </authorList>
    </citation>
    <scope>NUCLEOTIDE SEQUENCE [LARGE SCALE GENOMIC DNA]</scope>
    <source>
        <strain evidence="8 9">FSL R5-0378</strain>
    </source>
</reference>
<accession>A0A1R1F357</accession>
<evidence type="ECO:0000259" key="6">
    <source>
        <dbReference type="Pfam" id="PF01782"/>
    </source>
</evidence>
<comment type="subunit">
    <text evidence="5">Binds ribosomal protein uS19.</text>
</comment>
<comment type="function">
    <text evidence="5">An accessory protein needed during the final step in the assembly of 30S ribosomal subunit, possibly for assembly of the head region. Essential for efficient processing of 16S rRNA. May be needed both before and after RbfA during the maturation of 16S rRNA. It has affinity for free ribosomal 30S subunits but not for 70S ribosomes.</text>
</comment>
<evidence type="ECO:0000256" key="2">
    <source>
        <dbReference type="ARBA" id="ARBA00022517"/>
    </source>
</evidence>
<dbReference type="EMBL" id="MRTP01000001">
    <property type="protein sequence ID" value="OMF58503.1"/>
    <property type="molecule type" value="Genomic_DNA"/>
</dbReference>
<keyword evidence="3 5" id="KW-0698">rRNA processing</keyword>
<evidence type="ECO:0000256" key="4">
    <source>
        <dbReference type="ARBA" id="ARBA00023186"/>
    </source>
</evidence>
<name>A0A1R1F357_9BACL</name>
<dbReference type="InterPro" id="IPR002676">
    <property type="entry name" value="RimM_N"/>
</dbReference>
<dbReference type="InterPro" id="IPR009000">
    <property type="entry name" value="Transl_B-barrel_sf"/>
</dbReference>
<evidence type="ECO:0000256" key="1">
    <source>
        <dbReference type="ARBA" id="ARBA00022490"/>
    </source>
</evidence>
<evidence type="ECO:0000313" key="9">
    <source>
        <dbReference type="Proteomes" id="UP000187172"/>
    </source>
</evidence>
<dbReference type="AlphaFoldDB" id="A0A1R1F357"/>
<dbReference type="SUPFAM" id="SSF50447">
    <property type="entry name" value="Translation proteins"/>
    <property type="match status" value="1"/>
</dbReference>
<dbReference type="InterPro" id="IPR011961">
    <property type="entry name" value="RimM"/>
</dbReference>
<gene>
    <name evidence="5" type="primary">rimM</name>
    <name evidence="8" type="ORF">BK138_08280</name>
</gene>
<evidence type="ECO:0000256" key="3">
    <source>
        <dbReference type="ARBA" id="ARBA00022552"/>
    </source>
</evidence>
<feature type="domain" description="RimM N-terminal" evidence="6">
    <location>
        <begin position="8"/>
        <end position="90"/>
    </location>
</feature>
<feature type="domain" description="Ribosome maturation factor RimM PRC barrel" evidence="7">
    <location>
        <begin position="104"/>
        <end position="171"/>
    </location>
</feature>